<feature type="transmembrane region" description="Helical" evidence="1">
    <location>
        <begin position="14"/>
        <end position="32"/>
    </location>
</feature>
<dbReference type="GO" id="GO:0005886">
    <property type="term" value="C:plasma membrane"/>
    <property type="evidence" value="ECO:0007669"/>
    <property type="project" value="TreeGrafter"/>
</dbReference>
<feature type="transmembrane region" description="Helical" evidence="1">
    <location>
        <begin position="39"/>
        <end position="61"/>
    </location>
</feature>
<dbReference type="RefSeq" id="WP_165870005.1">
    <property type="nucleotide sequence ID" value="NZ_CP065738.1"/>
</dbReference>
<dbReference type="InterPro" id="IPR014729">
    <property type="entry name" value="Rossmann-like_a/b/a_fold"/>
</dbReference>
<dbReference type="Pfam" id="PF02698">
    <property type="entry name" value="DUF218"/>
    <property type="match status" value="1"/>
</dbReference>
<feature type="transmembrane region" description="Helical" evidence="1">
    <location>
        <begin position="112"/>
        <end position="137"/>
    </location>
</feature>
<organism evidence="3 4">
    <name type="scientific">Rothia kristinae</name>
    <dbReference type="NCBI Taxonomy" id="37923"/>
    <lineage>
        <taxon>Bacteria</taxon>
        <taxon>Bacillati</taxon>
        <taxon>Actinomycetota</taxon>
        <taxon>Actinomycetes</taxon>
        <taxon>Micrococcales</taxon>
        <taxon>Micrococcaceae</taxon>
        <taxon>Rothia</taxon>
    </lineage>
</organism>
<feature type="transmembrane region" description="Helical" evidence="1">
    <location>
        <begin position="336"/>
        <end position="356"/>
    </location>
</feature>
<dbReference type="GO" id="GO:0043164">
    <property type="term" value="P:Gram-negative-bacterium-type cell wall biogenesis"/>
    <property type="evidence" value="ECO:0007669"/>
    <property type="project" value="TreeGrafter"/>
</dbReference>
<dbReference type="EMBL" id="CP065738">
    <property type="protein sequence ID" value="QPT54301.1"/>
    <property type="molecule type" value="Genomic_DNA"/>
</dbReference>
<evidence type="ECO:0000313" key="3">
    <source>
        <dbReference type="EMBL" id="QPT54301.1"/>
    </source>
</evidence>
<dbReference type="InterPro" id="IPR051599">
    <property type="entry name" value="Cell_Envelope_Assoc"/>
</dbReference>
<sequence>MSIRDILQDPAVDGVLHLAIALGVVVYCLVGFRRAGHRLRYGIILPIGVVLLIGAVLRLAGSARVPWVDVVGGVIALLVFLGLCLGYLVLTVFLLVNGVTIMRNEGRRPATLLSFAAGAWMVLLPALPVVLAATGALRQDAVLVVFAAIYSVLFAATAYVAFFFLGFLTSAVGYRKLARRFAPDAIIVLGAGLKGEEPTPLLAGRLDRGLEVYHRETARGRAPVMIPSGGQGPDEVIPEGEAMRRYLADRGVPAEHLRPETRSTTTLENLLFSRELLEDPDRPVVVATSDYHVYRAAMLLRKAGLRGRAVGSRTAGYYVPSAFLREYAAVLVTNRWAHLLAFAPIIAMILAFYGVVLTQVV</sequence>
<keyword evidence="1" id="KW-1133">Transmembrane helix</keyword>
<dbReference type="AlphaFoldDB" id="A0A7T3CHJ3"/>
<accession>A0A7T3CHJ3</accession>
<feature type="transmembrane region" description="Helical" evidence="1">
    <location>
        <begin position="73"/>
        <end position="100"/>
    </location>
</feature>
<feature type="domain" description="DUF218" evidence="2">
    <location>
        <begin position="184"/>
        <end position="328"/>
    </location>
</feature>
<evidence type="ECO:0000256" key="1">
    <source>
        <dbReference type="SAM" id="Phobius"/>
    </source>
</evidence>
<keyword evidence="1" id="KW-0472">Membrane</keyword>
<dbReference type="CDD" id="cd06259">
    <property type="entry name" value="YdcF-like"/>
    <property type="match status" value="1"/>
</dbReference>
<evidence type="ECO:0000313" key="4">
    <source>
        <dbReference type="Proteomes" id="UP000594975"/>
    </source>
</evidence>
<dbReference type="PANTHER" id="PTHR30336">
    <property type="entry name" value="INNER MEMBRANE PROTEIN, PROBABLE PERMEASE"/>
    <property type="match status" value="1"/>
</dbReference>
<dbReference type="Gene3D" id="3.40.50.620">
    <property type="entry name" value="HUPs"/>
    <property type="match status" value="1"/>
</dbReference>
<dbReference type="GO" id="GO:0000270">
    <property type="term" value="P:peptidoglycan metabolic process"/>
    <property type="evidence" value="ECO:0007669"/>
    <property type="project" value="TreeGrafter"/>
</dbReference>
<dbReference type="GeneID" id="61262476"/>
<dbReference type="InterPro" id="IPR003848">
    <property type="entry name" value="DUF218"/>
</dbReference>
<name>A0A7T3CHJ3_9MICC</name>
<feature type="transmembrane region" description="Helical" evidence="1">
    <location>
        <begin position="143"/>
        <end position="172"/>
    </location>
</feature>
<evidence type="ECO:0000259" key="2">
    <source>
        <dbReference type="Pfam" id="PF02698"/>
    </source>
</evidence>
<dbReference type="Proteomes" id="UP000594975">
    <property type="component" value="Chromosome"/>
</dbReference>
<gene>
    <name evidence="3" type="ORF">I6G21_03740</name>
</gene>
<proteinExistence type="predicted"/>
<protein>
    <submittedName>
        <fullName evidence="3">YdcF family protein</fullName>
    </submittedName>
</protein>
<dbReference type="KEGG" id="rkr:I6G21_03740"/>
<reference evidence="3 4" key="1">
    <citation type="submission" date="2020-12" db="EMBL/GenBank/DDBJ databases">
        <title>FDA dAtabase for Regulatory Grade micrObial Sequences (FDA-ARGOS): Supporting development and validation of Infectious Disease Dx tests.</title>
        <authorList>
            <person name="Sproer C."/>
            <person name="Gronow S."/>
            <person name="Severitt S."/>
            <person name="Schroder I."/>
            <person name="Tallon L."/>
            <person name="Sadzewicz L."/>
            <person name="Zhao X."/>
            <person name="Boylan J."/>
            <person name="Ott S."/>
            <person name="Bowen H."/>
            <person name="Vavikolanu K."/>
            <person name="Mehta A."/>
            <person name="Aluvathingal J."/>
            <person name="Nadendla S."/>
            <person name="Lowell S."/>
            <person name="Myers T."/>
            <person name="Yan Y."/>
            <person name="Sichtig H."/>
        </authorList>
    </citation>
    <scope>NUCLEOTIDE SEQUENCE [LARGE SCALE GENOMIC DNA]</scope>
    <source>
        <strain evidence="3 4">FDAARGOS_864</strain>
    </source>
</reference>
<keyword evidence="1" id="KW-0812">Transmembrane</keyword>
<dbReference type="PANTHER" id="PTHR30336:SF4">
    <property type="entry name" value="ENVELOPE BIOGENESIS FACTOR ELYC"/>
    <property type="match status" value="1"/>
</dbReference>